<organism evidence="1">
    <name type="scientific">Arundo donax</name>
    <name type="common">Giant reed</name>
    <name type="synonym">Donax arundinaceus</name>
    <dbReference type="NCBI Taxonomy" id="35708"/>
    <lineage>
        <taxon>Eukaryota</taxon>
        <taxon>Viridiplantae</taxon>
        <taxon>Streptophyta</taxon>
        <taxon>Embryophyta</taxon>
        <taxon>Tracheophyta</taxon>
        <taxon>Spermatophyta</taxon>
        <taxon>Magnoliopsida</taxon>
        <taxon>Liliopsida</taxon>
        <taxon>Poales</taxon>
        <taxon>Poaceae</taxon>
        <taxon>PACMAD clade</taxon>
        <taxon>Arundinoideae</taxon>
        <taxon>Arundineae</taxon>
        <taxon>Arundo</taxon>
    </lineage>
</organism>
<evidence type="ECO:0000313" key="1">
    <source>
        <dbReference type="EMBL" id="JAE25346.1"/>
    </source>
</evidence>
<dbReference type="EMBL" id="GBRH01172550">
    <property type="protein sequence ID" value="JAE25346.1"/>
    <property type="molecule type" value="Transcribed_RNA"/>
</dbReference>
<sequence length="51" mass="5549">MFGAVRRWCQMLPVVPAALRVPSSRSLPYRPSAFITVWQVDGVAAAGVMTT</sequence>
<reference evidence="1" key="2">
    <citation type="journal article" date="2015" name="Data Brief">
        <title>Shoot transcriptome of the giant reed, Arundo donax.</title>
        <authorList>
            <person name="Barrero R.A."/>
            <person name="Guerrero F.D."/>
            <person name="Moolhuijzen P."/>
            <person name="Goolsby J.A."/>
            <person name="Tidwell J."/>
            <person name="Bellgard S.E."/>
            <person name="Bellgard M.I."/>
        </authorList>
    </citation>
    <scope>NUCLEOTIDE SEQUENCE</scope>
    <source>
        <tissue evidence="1">Shoot tissue taken approximately 20 cm above the soil surface</tissue>
    </source>
</reference>
<protein>
    <submittedName>
        <fullName evidence="1">FIP1</fullName>
    </submittedName>
</protein>
<dbReference type="AlphaFoldDB" id="A0A0A9GS21"/>
<accession>A0A0A9GS21</accession>
<proteinExistence type="predicted"/>
<reference evidence="1" key="1">
    <citation type="submission" date="2014-09" db="EMBL/GenBank/DDBJ databases">
        <authorList>
            <person name="Magalhaes I.L.F."/>
            <person name="Oliveira U."/>
            <person name="Santos F.R."/>
            <person name="Vidigal T.H.D.A."/>
            <person name="Brescovit A.D."/>
            <person name="Santos A.J."/>
        </authorList>
    </citation>
    <scope>NUCLEOTIDE SEQUENCE</scope>
    <source>
        <tissue evidence="1">Shoot tissue taken approximately 20 cm above the soil surface</tissue>
    </source>
</reference>
<name>A0A0A9GS21_ARUDO</name>